<dbReference type="AlphaFoldDB" id="A0A502HRC5"/>
<dbReference type="Pfam" id="PF13460">
    <property type="entry name" value="NAD_binding_10"/>
    <property type="match status" value="1"/>
</dbReference>
<organism evidence="3 4">
    <name type="scientific">Pseudomonas arsenicoxydans</name>
    <dbReference type="NCBI Taxonomy" id="702115"/>
    <lineage>
        <taxon>Bacteria</taxon>
        <taxon>Pseudomonadati</taxon>
        <taxon>Pseudomonadota</taxon>
        <taxon>Gammaproteobacteria</taxon>
        <taxon>Pseudomonadales</taxon>
        <taxon>Pseudomonadaceae</taxon>
        <taxon>Pseudomonas</taxon>
    </lineage>
</organism>
<proteinExistence type="predicted"/>
<dbReference type="SUPFAM" id="SSF51735">
    <property type="entry name" value="NAD(P)-binding Rossmann-fold domains"/>
    <property type="match status" value="1"/>
</dbReference>
<comment type="caution">
    <text evidence="3">The sequence shown here is derived from an EMBL/GenBank/DDBJ whole genome shotgun (WGS) entry which is preliminary data.</text>
</comment>
<dbReference type="Proteomes" id="UP000317933">
    <property type="component" value="Unassembled WGS sequence"/>
</dbReference>
<dbReference type="GO" id="GO:0009247">
    <property type="term" value="P:glycolipid biosynthetic process"/>
    <property type="evidence" value="ECO:0007669"/>
    <property type="project" value="TreeGrafter"/>
</dbReference>
<dbReference type="InterPro" id="IPR036291">
    <property type="entry name" value="NAD(P)-bd_dom_sf"/>
</dbReference>
<dbReference type="PANTHER" id="PTHR12286">
    <property type="entry name" value="SACCHAROPINE DEHYDROGENASE-LIKE OXIDOREDUCTASE"/>
    <property type="match status" value="1"/>
</dbReference>
<feature type="domain" description="NAD(P)-binding" evidence="1">
    <location>
        <begin position="10"/>
        <end position="126"/>
    </location>
</feature>
<dbReference type="InterPro" id="IPR051276">
    <property type="entry name" value="Saccharopine_DH-like_oxidrdct"/>
</dbReference>
<dbReference type="InterPro" id="IPR016040">
    <property type="entry name" value="NAD(P)-bd_dom"/>
</dbReference>
<evidence type="ECO:0000259" key="1">
    <source>
        <dbReference type="Pfam" id="PF13460"/>
    </source>
</evidence>
<evidence type="ECO:0000313" key="4">
    <source>
        <dbReference type="Proteomes" id="UP000317933"/>
    </source>
</evidence>
<dbReference type="EMBL" id="RCZE01000008">
    <property type="protein sequence ID" value="TPG76385.1"/>
    <property type="molecule type" value="Genomic_DNA"/>
</dbReference>
<reference evidence="3 4" key="1">
    <citation type="journal article" date="2019" name="Environ. Microbiol.">
        <title>Species interactions and distinct microbial communities in high Arctic permafrost affected cryosols are associated with the CH4 and CO2 gas fluxes.</title>
        <authorList>
            <person name="Altshuler I."/>
            <person name="Hamel J."/>
            <person name="Turney S."/>
            <person name="Magnuson E."/>
            <person name="Levesque R."/>
            <person name="Greer C."/>
            <person name="Whyte L.G."/>
        </authorList>
    </citation>
    <scope>NUCLEOTIDE SEQUENCE [LARGE SCALE GENOMIC DNA]</scope>
    <source>
        <strain evidence="3 4">E3</strain>
    </source>
</reference>
<sequence length="377" mass="41096">MAKYPVVVYGASGYTGMLTMDWLIDQNIPFTAVARNAKRAQEMMAQRVVRLESATYEIIEADHTVEALTHAFKGAKVVCNTVGPFVHFGLTTVEAALKAGCHHLDTTGEQGYMRQVREQFGELYAQAGLVVSPSLSYMYTYAEIAAELALEHPGIDALETSTLCRGPRGGAAGVTVGSTASIFELFRSEQCYLWEKKLVPHAMGTSFNIASPDFLSPVFALPWGGTSLPVYFENDPRVRSCVSCVGFYDNDVMKMVHAVGQKWESEYKFLPPEQQDAVIQQLVQSTTPTMPPRERTTITRMVDTAIGRGQLSAVRATVHGTTAYIATGALQTAAAIKLIDGDTNKVGFVSGSKAFGHRYLLGFLEERGLARATVTQL</sequence>
<dbReference type="InterPro" id="IPR045982">
    <property type="entry name" value="DUF5938"/>
</dbReference>
<gene>
    <name evidence="3" type="ORF">EAH78_18685</name>
</gene>
<protein>
    <submittedName>
        <fullName evidence="3">Saccharopine dehydrogenase</fullName>
    </submittedName>
</protein>
<evidence type="ECO:0000259" key="2">
    <source>
        <dbReference type="Pfam" id="PF19362"/>
    </source>
</evidence>
<accession>A0A502HRC5</accession>
<feature type="domain" description="DUF5938" evidence="2">
    <location>
        <begin position="141"/>
        <end position="374"/>
    </location>
</feature>
<dbReference type="Pfam" id="PF19362">
    <property type="entry name" value="DUF5938"/>
    <property type="match status" value="1"/>
</dbReference>
<dbReference type="RefSeq" id="WP_140668821.1">
    <property type="nucleotide sequence ID" value="NZ_RCZE01000008.1"/>
</dbReference>
<dbReference type="GO" id="GO:0005886">
    <property type="term" value="C:plasma membrane"/>
    <property type="evidence" value="ECO:0007669"/>
    <property type="project" value="TreeGrafter"/>
</dbReference>
<dbReference type="GO" id="GO:0005811">
    <property type="term" value="C:lipid droplet"/>
    <property type="evidence" value="ECO:0007669"/>
    <property type="project" value="TreeGrafter"/>
</dbReference>
<dbReference type="Gene3D" id="3.40.50.720">
    <property type="entry name" value="NAD(P)-binding Rossmann-like Domain"/>
    <property type="match status" value="1"/>
</dbReference>
<name>A0A502HRC5_9PSED</name>
<evidence type="ECO:0000313" key="3">
    <source>
        <dbReference type="EMBL" id="TPG76385.1"/>
    </source>
</evidence>
<dbReference type="PANTHER" id="PTHR12286:SF5">
    <property type="entry name" value="SACCHAROPINE DEHYDROGENASE-LIKE OXIDOREDUCTASE"/>
    <property type="match status" value="1"/>
</dbReference>